<dbReference type="EMBL" id="JRES01000940">
    <property type="protein sequence ID" value="KNC26999.1"/>
    <property type="molecule type" value="Genomic_DNA"/>
</dbReference>
<keyword evidence="2" id="KW-1185">Reference proteome</keyword>
<sequence>MFLPLAEQGFDPRTSGLWAQHASTAPLCFSRTEQGFDPRTSGLWAQHASTAPLCFWESLDRKASLVTRSERWLERRANNAKLSWLERRANNAKLSWLERRANNAKLSWLERRANNAKVAGSIPSWAIDLFEKEYQEKSNLAHEGIEPATFALLARRSNQLS</sequence>
<evidence type="ECO:0000313" key="1">
    <source>
        <dbReference type="EMBL" id="KNC26999.1"/>
    </source>
</evidence>
<organism evidence="1 2">
    <name type="scientific">Lucilia cuprina</name>
    <name type="common">Green bottle fly</name>
    <name type="synonym">Australian sheep blowfly</name>
    <dbReference type="NCBI Taxonomy" id="7375"/>
    <lineage>
        <taxon>Eukaryota</taxon>
        <taxon>Metazoa</taxon>
        <taxon>Ecdysozoa</taxon>
        <taxon>Arthropoda</taxon>
        <taxon>Hexapoda</taxon>
        <taxon>Insecta</taxon>
        <taxon>Pterygota</taxon>
        <taxon>Neoptera</taxon>
        <taxon>Endopterygota</taxon>
        <taxon>Diptera</taxon>
        <taxon>Brachycera</taxon>
        <taxon>Muscomorpha</taxon>
        <taxon>Oestroidea</taxon>
        <taxon>Calliphoridae</taxon>
        <taxon>Luciliinae</taxon>
        <taxon>Lucilia</taxon>
    </lineage>
</organism>
<dbReference type="AlphaFoldDB" id="A0A0L0C6E7"/>
<gene>
    <name evidence="1" type="ORF">FF38_02305</name>
</gene>
<protein>
    <submittedName>
        <fullName evidence="1">Uncharacterized protein</fullName>
    </submittedName>
</protein>
<comment type="caution">
    <text evidence="1">The sequence shown here is derived from an EMBL/GenBank/DDBJ whole genome shotgun (WGS) entry which is preliminary data.</text>
</comment>
<dbReference type="Proteomes" id="UP000037069">
    <property type="component" value="Unassembled WGS sequence"/>
</dbReference>
<reference evidence="1 2" key="1">
    <citation type="journal article" date="2015" name="Nat. Commun.">
        <title>Lucilia cuprina genome unlocks parasitic fly biology to underpin future interventions.</title>
        <authorList>
            <person name="Anstead C.A."/>
            <person name="Korhonen P.K."/>
            <person name="Young N.D."/>
            <person name="Hall R.S."/>
            <person name="Jex A.R."/>
            <person name="Murali S.C."/>
            <person name="Hughes D.S."/>
            <person name="Lee S.F."/>
            <person name="Perry T."/>
            <person name="Stroehlein A.J."/>
            <person name="Ansell B.R."/>
            <person name="Breugelmans B."/>
            <person name="Hofmann A."/>
            <person name="Qu J."/>
            <person name="Dugan S."/>
            <person name="Lee S.L."/>
            <person name="Chao H."/>
            <person name="Dinh H."/>
            <person name="Han Y."/>
            <person name="Doddapaneni H.V."/>
            <person name="Worley K.C."/>
            <person name="Muzny D.M."/>
            <person name="Ioannidis P."/>
            <person name="Waterhouse R.M."/>
            <person name="Zdobnov E.M."/>
            <person name="James P.J."/>
            <person name="Bagnall N.H."/>
            <person name="Kotze A.C."/>
            <person name="Gibbs R.A."/>
            <person name="Richards S."/>
            <person name="Batterham P."/>
            <person name="Gasser R.B."/>
        </authorList>
    </citation>
    <scope>NUCLEOTIDE SEQUENCE [LARGE SCALE GENOMIC DNA]</scope>
    <source>
        <strain evidence="1 2">LS</strain>
        <tissue evidence="1">Full body</tissue>
    </source>
</reference>
<name>A0A0L0C6E7_LUCCU</name>
<accession>A0A0L0C6E7</accession>
<proteinExistence type="predicted"/>
<evidence type="ECO:0000313" key="2">
    <source>
        <dbReference type="Proteomes" id="UP000037069"/>
    </source>
</evidence>